<evidence type="ECO:0000256" key="1">
    <source>
        <dbReference type="SAM" id="Coils"/>
    </source>
</evidence>
<dbReference type="OrthoDB" id="2438616at2759"/>
<sequence length="499" mass="57961">MNLEYVKNNWKKYNIKKHQVVEILRRNNSKREDKQINQNLRKSSLTAASSTSVQQSEANNLYPVDAPLFGGDSVKLANGQTIREIIFPLYKKAKPSDLLKIGILCLDDPIYNEYPYSLISQKYKQQLDQLVQSSDISEAITQRINEAKQIMNIKEANRMLKSWYQQDDLFSFNFELSMQNLIRKLVERIELLANKDRRNCSKTLDEKLARAMIPDITVTNLKYNIEFLIVENGKLQSIDDKKKELNDAFKSCTLLHDMLRKIHNGITFYDTQSVKVFEEFKVFAIIISVGKELYVFQKIAECSLPTRVQNCDILNKVILTLVKLRILSDKNFVTYDSLHRQSRSTPPPQHIKLTKGGIMEIMFLECRCKIISEKRQYVREFYLQNLQRKRSNISELERQYRRVLERLAEGYKLFVISLFGAIITIIIGVTLWWGKERIIGKVESIATSRFMSLSRITSLILSLILSTGKCILNKSFKKDNIQIMEISDEMLNGSFSSTI</sequence>
<keyword evidence="2" id="KW-1133">Transmembrane helix</keyword>
<dbReference type="EMBL" id="QKWP01000039">
    <property type="protein sequence ID" value="RIB29408.1"/>
    <property type="molecule type" value="Genomic_DNA"/>
</dbReference>
<keyword evidence="2" id="KW-0812">Transmembrane</keyword>
<gene>
    <name evidence="3" type="ORF">C2G38_2238936</name>
</gene>
<proteinExistence type="predicted"/>
<name>A0A397W584_9GLOM</name>
<evidence type="ECO:0000313" key="3">
    <source>
        <dbReference type="EMBL" id="RIB29408.1"/>
    </source>
</evidence>
<feature type="transmembrane region" description="Helical" evidence="2">
    <location>
        <begin position="453"/>
        <end position="472"/>
    </location>
</feature>
<evidence type="ECO:0000313" key="4">
    <source>
        <dbReference type="Proteomes" id="UP000266673"/>
    </source>
</evidence>
<keyword evidence="2" id="KW-0472">Membrane</keyword>
<accession>A0A397W584</accession>
<dbReference type="AlphaFoldDB" id="A0A397W584"/>
<keyword evidence="1" id="KW-0175">Coiled coil</keyword>
<feature type="coiled-coil region" evidence="1">
    <location>
        <begin position="379"/>
        <end position="406"/>
    </location>
</feature>
<protein>
    <submittedName>
        <fullName evidence="3">Uncharacterized protein</fullName>
    </submittedName>
</protein>
<organism evidence="3 4">
    <name type="scientific">Gigaspora rosea</name>
    <dbReference type="NCBI Taxonomy" id="44941"/>
    <lineage>
        <taxon>Eukaryota</taxon>
        <taxon>Fungi</taxon>
        <taxon>Fungi incertae sedis</taxon>
        <taxon>Mucoromycota</taxon>
        <taxon>Glomeromycotina</taxon>
        <taxon>Glomeromycetes</taxon>
        <taxon>Diversisporales</taxon>
        <taxon>Gigasporaceae</taxon>
        <taxon>Gigaspora</taxon>
    </lineage>
</organism>
<keyword evidence="4" id="KW-1185">Reference proteome</keyword>
<reference evidence="3 4" key="1">
    <citation type="submission" date="2018-06" db="EMBL/GenBank/DDBJ databases">
        <title>Comparative genomics reveals the genomic features of Rhizophagus irregularis, R. cerebriforme, R. diaphanum and Gigaspora rosea, and their symbiotic lifestyle signature.</title>
        <authorList>
            <person name="Morin E."/>
            <person name="San Clemente H."/>
            <person name="Chen E.C.H."/>
            <person name="De La Providencia I."/>
            <person name="Hainaut M."/>
            <person name="Kuo A."/>
            <person name="Kohler A."/>
            <person name="Murat C."/>
            <person name="Tang N."/>
            <person name="Roy S."/>
            <person name="Loubradou J."/>
            <person name="Henrissat B."/>
            <person name="Grigoriev I.V."/>
            <person name="Corradi N."/>
            <person name="Roux C."/>
            <person name="Martin F.M."/>
        </authorList>
    </citation>
    <scope>NUCLEOTIDE SEQUENCE [LARGE SCALE GENOMIC DNA]</scope>
    <source>
        <strain evidence="3 4">DAOM 194757</strain>
    </source>
</reference>
<dbReference type="Proteomes" id="UP000266673">
    <property type="component" value="Unassembled WGS sequence"/>
</dbReference>
<comment type="caution">
    <text evidence="3">The sequence shown here is derived from an EMBL/GenBank/DDBJ whole genome shotgun (WGS) entry which is preliminary data.</text>
</comment>
<feature type="transmembrane region" description="Helical" evidence="2">
    <location>
        <begin position="411"/>
        <end position="433"/>
    </location>
</feature>
<evidence type="ECO:0000256" key="2">
    <source>
        <dbReference type="SAM" id="Phobius"/>
    </source>
</evidence>